<reference evidence="1 2" key="1">
    <citation type="journal article" date="2016" name="Nat. Commun.">
        <title>Thousands of microbial genomes shed light on interconnected biogeochemical processes in an aquifer system.</title>
        <authorList>
            <person name="Anantharaman K."/>
            <person name="Brown C.T."/>
            <person name="Hug L.A."/>
            <person name="Sharon I."/>
            <person name="Castelle C.J."/>
            <person name="Probst A.J."/>
            <person name="Thomas B.C."/>
            <person name="Singh A."/>
            <person name="Wilkins M.J."/>
            <person name="Karaoz U."/>
            <person name="Brodie E.L."/>
            <person name="Williams K.H."/>
            <person name="Hubbard S.S."/>
            <person name="Banfield J.F."/>
        </authorList>
    </citation>
    <scope>NUCLEOTIDE SEQUENCE [LARGE SCALE GENOMIC DNA]</scope>
</reference>
<accession>A0A1F6E6L3</accession>
<dbReference type="Proteomes" id="UP000176914">
    <property type="component" value="Unassembled WGS sequence"/>
</dbReference>
<evidence type="ECO:0000313" key="2">
    <source>
        <dbReference type="Proteomes" id="UP000176914"/>
    </source>
</evidence>
<gene>
    <name evidence="1" type="ORF">A3C20_02735</name>
</gene>
<protein>
    <submittedName>
        <fullName evidence="1">Uncharacterized protein</fullName>
    </submittedName>
</protein>
<evidence type="ECO:0000313" key="1">
    <source>
        <dbReference type="EMBL" id="OGG69343.1"/>
    </source>
</evidence>
<proteinExistence type="predicted"/>
<comment type="caution">
    <text evidence="1">The sequence shown here is derived from an EMBL/GenBank/DDBJ whole genome shotgun (WGS) entry which is preliminary data.</text>
</comment>
<sequence length="87" mass="9507">MEVPMLRSLRRHAPAIAFAWWFAAVAQPTGRSMSLSDPPANLKQFGPFDEESVCNARADGVRKIRGVAASVCWKGDAVIIKPLEPSQ</sequence>
<organism evidence="1 2">
    <name type="scientific">Candidatus Kaiserbacteria bacterium RIFCSPHIGHO2_02_FULL_55_25</name>
    <dbReference type="NCBI Taxonomy" id="1798498"/>
    <lineage>
        <taxon>Bacteria</taxon>
        <taxon>Candidatus Kaiseribacteriota</taxon>
    </lineage>
</organism>
<dbReference type="AlphaFoldDB" id="A0A1F6E6L3"/>
<name>A0A1F6E6L3_9BACT</name>
<dbReference type="EMBL" id="MFLL01000014">
    <property type="protein sequence ID" value="OGG69343.1"/>
    <property type="molecule type" value="Genomic_DNA"/>
</dbReference>